<evidence type="ECO:0000313" key="1">
    <source>
        <dbReference type="EMBL" id="GMF43634.1"/>
    </source>
</evidence>
<dbReference type="AlphaFoldDB" id="A0A9W6XR91"/>
<keyword evidence="2" id="KW-1185">Reference proteome</keyword>
<sequence>MGKRSPPVGSACLTSKAQVVTVSLLVPITPRLPVVLSMILPVTRVSTQVKSLFRTHQRDHLGFLQTLSTDREKQHRDSPHSLAGFVPRVQAVALVNSSVSDVRAAHRNWFNASTRVELSSDYD</sequence>
<evidence type="ECO:0000313" key="2">
    <source>
        <dbReference type="Proteomes" id="UP001165121"/>
    </source>
</evidence>
<accession>A0A9W6XR91</accession>
<gene>
    <name evidence="1" type="ORF">Pfra01_001482600</name>
</gene>
<comment type="caution">
    <text evidence="1">The sequence shown here is derived from an EMBL/GenBank/DDBJ whole genome shotgun (WGS) entry which is preliminary data.</text>
</comment>
<dbReference type="Proteomes" id="UP001165121">
    <property type="component" value="Unassembled WGS sequence"/>
</dbReference>
<reference evidence="1" key="1">
    <citation type="submission" date="2023-04" db="EMBL/GenBank/DDBJ databases">
        <title>Phytophthora fragariaefolia NBRC 109709.</title>
        <authorList>
            <person name="Ichikawa N."/>
            <person name="Sato H."/>
            <person name="Tonouchi N."/>
        </authorList>
    </citation>
    <scope>NUCLEOTIDE SEQUENCE</scope>
    <source>
        <strain evidence="1">NBRC 109709</strain>
    </source>
</reference>
<name>A0A9W6XR91_9STRA</name>
<protein>
    <submittedName>
        <fullName evidence="1">Unnamed protein product</fullName>
    </submittedName>
</protein>
<organism evidence="1 2">
    <name type="scientific">Phytophthora fragariaefolia</name>
    <dbReference type="NCBI Taxonomy" id="1490495"/>
    <lineage>
        <taxon>Eukaryota</taxon>
        <taxon>Sar</taxon>
        <taxon>Stramenopiles</taxon>
        <taxon>Oomycota</taxon>
        <taxon>Peronosporomycetes</taxon>
        <taxon>Peronosporales</taxon>
        <taxon>Peronosporaceae</taxon>
        <taxon>Phytophthora</taxon>
    </lineage>
</organism>
<proteinExistence type="predicted"/>
<dbReference type="EMBL" id="BSXT01001576">
    <property type="protein sequence ID" value="GMF43634.1"/>
    <property type="molecule type" value="Genomic_DNA"/>
</dbReference>